<feature type="non-terminal residue" evidence="1">
    <location>
        <position position="35"/>
    </location>
</feature>
<comment type="caution">
    <text evidence="1">The sequence shown here is derived from an EMBL/GenBank/DDBJ whole genome shotgun (WGS) entry which is preliminary data.</text>
</comment>
<sequence length="35" mass="4360">MAKEYEIQRFCWFDTVPKEDTIWKYKRAIEGHKLV</sequence>
<protein>
    <submittedName>
        <fullName evidence="1">Uncharacterized protein</fullName>
    </submittedName>
</protein>
<evidence type="ECO:0000313" key="1">
    <source>
        <dbReference type="EMBL" id="GAG58635.1"/>
    </source>
</evidence>
<dbReference type="EMBL" id="BART01002244">
    <property type="protein sequence ID" value="GAG58635.1"/>
    <property type="molecule type" value="Genomic_DNA"/>
</dbReference>
<accession>X0YQX3</accession>
<organism evidence="1">
    <name type="scientific">marine sediment metagenome</name>
    <dbReference type="NCBI Taxonomy" id="412755"/>
    <lineage>
        <taxon>unclassified sequences</taxon>
        <taxon>metagenomes</taxon>
        <taxon>ecological metagenomes</taxon>
    </lineage>
</organism>
<proteinExistence type="predicted"/>
<dbReference type="AlphaFoldDB" id="X0YQX3"/>
<reference evidence="1" key="1">
    <citation type="journal article" date="2014" name="Front. Microbiol.">
        <title>High frequency of phylogenetically diverse reductive dehalogenase-homologous genes in deep subseafloor sedimentary metagenomes.</title>
        <authorList>
            <person name="Kawai M."/>
            <person name="Futagami T."/>
            <person name="Toyoda A."/>
            <person name="Takaki Y."/>
            <person name="Nishi S."/>
            <person name="Hori S."/>
            <person name="Arai W."/>
            <person name="Tsubouchi T."/>
            <person name="Morono Y."/>
            <person name="Uchiyama I."/>
            <person name="Ito T."/>
            <person name="Fujiyama A."/>
            <person name="Inagaki F."/>
            <person name="Takami H."/>
        </authorList>
    </citation>
    <scope>NUCLEOTIDE SEQUENCE</scope>
    <source>
        <strain evidence="1">Expedition CK06-06</strain>
    </source>
</reference>
<gene>
    <name evidence="1" type="ORF">S01H4_07017</name>
</gene>
<name>X0YQX3_9ZZZZ</name>